<proteinExistence type="predicted"/>
<reference evidence="2" key="2">
    <citation type="submission" date="2015-01" db="EMBL/GenBank/DDBJ databases">
        <title>Evolutionary Origins and Diversification of the Mycorrhizal Mutualists.</title>
        <authorList>
            <consortium name="DOE Joint Genome Institute"/>
            <consortium name="Mycorrhizal Genomics Consortium"/>
            <person name="Kohler A."/>
            <person name="Kuo A."/>
            <person name="Nagy L.G."/>
            <person name="Floudas D."/>
            <person name="Copeland A."/>
            <person name="Barry K.W."/>
            <person name="Cichocki N."/>
            <person name="Veneault-Fourrey C."/>
            <person name="LaButti K."/>
            <person name="Lindquist E.A."/>
            <person name="Lipzen A."/>
            <person name="Lundell T."/>
            <person name="Morin E."/>
            <person name="Murat C."/>
            <person name="Riley R."/>
            <person name="Ohm R."/>
            <person name="Sun H."/>
            <person name="Tunlid A."/>
            <person name="Henrissat B."/>
            <person name="Grigoriev I.V."/>
            <person name="Hibbett D.S."/>
            <person name="Martin F."/>
        </authorList>
    </citation>
    <scope>NUCLEOTIDE SEQUENCE [LARGE SCALE GENOMIC DNA]</scope>
    <source>
        <strain evidence="2">Foug A</strain>
    </source>
</reference>
<gene>
    <name evidence="1" type="ORF">SCLCIDRAFT_1217960</name>
</gene>
<dbReference type="Proteomes" id="UP000053989">
    <property type="component" value="Unassembled WGS sequence"/>
</dbReference>
<dbReference type="InParanoid" id="A0A0C3DER1"/>
<accession>A0A0C3DER1</accession>
<evidence type="ECO:0000313" key="2">
    <source>
        <dbReference type="Proteomes" id="UP000053989"/>
    </source>
</evidence>
<reference evidence="1 2" key="1">
    <citation type="submission" date="2014-04" db="EMBL/GenBank/DDBJ databases">
        <authorList>
            <consortium name="DOE Joint Genome Institute"/>
            <person name="Kuo A."/>
            <person name="Kohler A."/>
            <person name="Nagy L.G."/>
            <person name="Floudas D."/>
            <person name="Copeland A."/>
            <person name="Barry K.W."/>
            <person name="Cichocki N."/>
            <person name="Veneault-Fourrey C."/>
            <person name="LaButti K."/>
            <person name="Lindquist E.A."/>
            <person name="Lipzen A."/>
            <person name="Lundell T."/>
            <person name="Morin E."/>
            <person name="Murat C."/>
            <person name="Sun H."/>
            <person name="Tunlid A."/>
            <person name="Henrissat B."/>
            <person name="Grigoriev I.V."/>
            <person name="Hibbett D.S."/>
            <person name="Martin F."/>
            <person name="Nordberg H.P."/>
            <person name="Cantor M.N."/>
            <person name="Hua S.X."/>
        </authorList>
    </citation>
    <scope>NUCLEOTIDE SEQUENCE [LARGE SCALE GENOMIC DNA]</scope>
    <source>
        <strain evidence="1 2">Foug A</strain>
    </source>
</reference>
<dbReference type="HOGENOM" id="CLU_2813939_0_0_1"/>
<evidence type="ECO:0000313" key="1">
    <source>
        <dbReference type="EMBL" id="KIM59175.1"/>
    </source>
</evidence>
<organism evidence="1 2">
    <name type="scientific">Scleroderma citrinum Foug A</name>
    <dbReference type="NCBI Taxonomy" id="1036808"/>
    <lineage>
        <taxon>Eukaryota</taxon>
        <taxon>Fungi</taxon>
        <taxon>Dikarya</taxon>
        <taxon>Basidiomycota</taxon>
        <taxon>Agaricomycotina</taxon>
        <taxon>Agaricomycetes</taxon>
        <taxon>Agaricomycetidae</taxon>
        <taxon>Boletales</taxon>
        <taxon>Sclerodermatineae</taxon>
        <taxon>Sclerodermataceae</taxon>
        <taxon>Scleroderma</taxon>
    </lineage>
</organism>
<protein>
    <submittedName>
        <fullName evidence="1">Uncharacterized protein</fullName>
    </submittedName>
</protein>
<name>A0A0C3DER1_9AGAM</name>
<sequence>MENNGSCSQAIAAYPICLLSPPQYALHNALQLFEGVTIERDRQESVLLERWIVGLHGRIPLLSKQRF</sequence>
<dbReference type="AlphaFoldDB" id="A0A0C3DER1"/>
<keyword evidence="2" id="KW-1185">Reference proteome</keyword>
<dbReference type="EMBL" id="KN822076">
    <property type="protein sequence ID" value="KIM59175.1"/>
    <property type="molecule type" value="Genomic_DNA"/>
</dbReference>